<comment type="caution">
    <text evidence="2">The sequence shown here is derived from an EMBL/GenBank/DDBJ whole genome shotgun (WGS) entry which is preliminary data.</text>
</comment>
<reference evidence="2 3" key="1">
    <citation type="submission" date="2023-06" db="EMBL/GenBank/DDBJ databases">
        <title>Aquibacillus rhizosphaerae LR5S19.</title>
        <authorList>
            <person name="Sun J.-Q."/>
        </authorList>
    </citation>
    <scope>NUCLEOTIDE SEQUENCE [LARGE SCALE GENOMIC DNA]</scope>
    <source>
        <strain evidence="2 3">LR5S19</strain>
    </source>
</reference>
<keyword evidence="1" id="KW-0812">Transmembrane</keyword>
<protein>
    <submittedName>
        <fullName evidence="2">DUF2929 family protein</fullName>
    </submittedName>
</protein>
<keyword evidence="1" id="KW-0472">Membrane</keyword>
<accession>A0ABT7LAP6</accession>
<dbReference type="EMBL" id="JASTZU010000063">
    <property type="protein sequence ID" value="MDL4842912.1"/>
    <property type="molecule type" value="Genomic_DNA"/>
</dbReference>
<evidence type="ECO:0000256" key="1">
    <source>
        <dbReference type="SAM" id="Phobius"/>
    </source>
</evidence>
<organism evidence="2 3">
    <name type="scientific">Aquibacillus rhizosphaerae</name>
    <dbReference type="NCBI Taxonomy" id="3051431"/>
    <lineage>
        <taxon>Bacteria</taxon>
        <taxon>Bacillati</taxon>
        <taxon>Bacillota</taxon>
        <taxon>Bacilli</taxon>
        <taxon>Bacillales</taxon>
        <taxon>Bacillaceae</taxon>
        <taxon>Aquibacillus</taxon>
    </lineage>
</organism>
<dbReference type="Proteomes" id="UP001235343">
    <property type="component" value="Unassembled WGS sequence"/>
</dbReference>
<evidence type="ECO:0000313" key="3">
    <source>
        <dbReference type="Proteomes" id="UP001235343"/>
    </source>
</evidence>
<dbReference type="RefSeq" id="WP_285934203.1">
    <property type="nucleotide sequence ID" value="NZ_JASTZU010000063.1"/>
</dbReference>
<name>A0ABT7LAP6_9BACI</name>
<keyword evidence="3" id="KW-1185">Reference proteome</keyword>
<evidence type="ECO:0000313" key="2">
    <source>
        <dbReference type="EMBL" id="MDL4842912.1"/>
    </source>
</evidence>
<proteinExistence type="predicted"/>
<sequence length="58" mass="6564">MRYLITIIWALLISLVISYVLTSMAGEELRMAPIFFLVAIFSIVTFIVGDGILKEDKK</sequence>
<dbReference type="Pfam" id="PF11151">
    <property type="entry name" value="DUF2929"/>
    <property type="match status" value="1"/>
</dbReference>
<keyword evidence="1" id="KW-1133">Transmembrane helix</keyword>
<dbReference type="InterPro" id="IPR021324">
    <property type="entry name" value="DUF2929"/>
</dbReference>
<gene>
    <name evidence="2" type="ORF">QQS35_20965</name>
</gene>
<feature type="transmembrane region" description="Helical" evidence="1">
    <location>
        <begin position="34"/>
        <end position="53"/>
    </location>
</feature>